<feature type="transmembrane region" description="Helical" evidence="1">
    <location>
        <begin position="31"/>
        <end position="51"/>
    </location>
</feature>
<dbReference type="Proteomes" id="UP000199735">
    <property type="component" value="Unassembled WGS sequence"/>
</dbReference>
<keyword evidence="1" id="KW-0812">Transmembrane</keyword>
<comment type="caution">
    <text evidence="2">The sequence shown here is derived from an EMBL/GenBank/DDBJ whole genome shotgun (WGS) entry which is preliminary data.</text>
</comment>
<evidence type="ECO:0000256" key="1">
    <source>
        <dbReference type="SAM" id="Phobius"/>
    </source>
</evidence>
<evidence type="ECO:0000313" key="3">
    <source>
        <dbReference type="Proteomes" id="UP000199735"/>
    </source>
</evidence>
<accession>A0AAX2E928</accession>
<dbReference type="AlphaFoldDB" id="A0AAX2E928"/>
<keyword evidence="1" id="KW-0472">Membrane</keyword>
<gene>
    <name evidence="2" type="ORF">SAMN04489762_0138</name>
</gene>
<feature type="transmembrane region" description="Helical" evidence="1">
    <location>
        <begin position="7"/>
        <end position="25"/>
    </location>
</feature>
<name>A0AAX2E928_9BACI</name>
<dbReference type="RefSeq" id="WP_093879428.1">
    <property type="nucleotide sequence ID" value="NZ_FOCD01000001.1"/>
</dbReference>
<sequence>MIRSKLQGWGVGLLLLASLLILLGTVTQTPILLIVGLVIQIVAVVMLAVHVGTKHSEKKDR</sequence>
<evidence type="ECO:0000313" key="2">
    <source>
        <dbReference type="EMBL" id="SEM46791.1"/>
    </source>
</evidence>
<dbReference type="EMBL" id="FOCD01000001">
    <property type="protein sequence ID" value="SEM46791.1"/>
    <property type="molecule type" value="Genomic_DNA"/>
</dbReference>
<keyword evidence="1" id="KW-1133">Transmembrane helix</keyword>
<reference evidence="2 3" key="1">
    <citation type="submission" date="2016-10" db="EMBL/GenBank/DDBJ databases">
        <authorList>
            <person name="Varghese N."/>
            <person name="Submissions S."/>
        </authorList>
    </citation>
    <scope>NUCLEOTIDE SEQUENCE [LARGE SCALE GENOMIC DNA]</scope>
    <source>
        <strain evidence="2 3">DSM 21619</strain>
    </source>
</reference>
<organism evidence="2 3">
    <name type="scientific">Terribacillus saccharophilus</name>
    <dbReference type="NCBI Taxonomy" id="361277"/>
    <lineage>
        <taxon>Bacteria</taxon>
        <taxon>Bacillati</taxon>
        <taxon>Bacillota</taxon>
        <taxon>Bacilli</taxon>
        <taxon>Bacillales</taxon>
        <taxon>Bacillaceae</taxon>
        <taxon>Terribacillus</taxon>
    </lineage>
</organism>
<proteinExistence type="predicted"/>
<protein>
    <submittedName>
        <fullName evidence="2">Uncharacterized protein</fullName>
    </submittedName>
</protein>